<organism evidence="2 3">
    <name type="scientific">Roseivivax sediminis</name>
    <dbReference type="NCBI Taxonomy" id="936889"/>
    <lineage>
        <taxon>Bacteria</taxon>
        <taxon>Pseudomonadati</taxon>
        <taxon>Pseudomonadota</taxon>
        <taxon>Alphaproteobacteria</taxon>
        <taxon>Rhodobacterales</taxon>
        <taxon>Roseobacteraceae</taxon>
        <taxon>Roseivivax</taxon>
    </lineage>
</organism>
<evidence type="ECO:0000313" key="2">
    <source>
        <dbReference type="EMBL" id="SFE60303.1"/>
    </source>
</evidence>
<reference evidence="2 3" key="1">
    <citation type="submission" date="2016-10" db="EMBL/GenBank/DDBJ databases">
        <authorList>
            <person name="Varghese N."/>
            <person name="Submissions S."/>
        </authorList>
    </citation>
    <scope>NUCLEOTIDE SEQUENCE [LARGE SCALE GENOMIC DNA]</scope>
    <source>
        <strain evidence="3">YIM D21,KCTC 23444,ACCC 10710</strain>
    </source>
</reference>
<sequence length="140" mass="15503">MTKAIAVMFGTATFAFLTLVPLPAGAQNVEWTNTIAIRGEGEEGLELRLRVDQVTDKMSKAHIIHGICNHFLPFAVPLVKDKAALSDPRFVTVRIATRSWDLVLGAGGRWQATYDIQGDKCGDEMLAERRWTANTGNYLR</sequence>
<proteinExistence type="predicted"/>
<dbReference type="OrthoDB" id="7871176at2"/>
<keyword evidence="1" id="KW-0732">Signal</keyword>
<dbReference type="RefSeq" id="WP_149757292.1">
    <property type="nucleotide sequence ID" value="NZ_FOMS01000012.1"/>
</dbReference>
<name>A0A1I2BXX2_9RHOB</name>
<accession>A0A1I2BXX2</accession>
<gene>
    <name evidence="2" type="ORF">SAMN04515678_11212</name>
</gene>
<evidence type="ECO:0000313" key="3">
    <source>
        <dbReference type="Proteomes" id="UP000325289"/>
    </source>
</evidence>
<feature type="signal peptide" evidence="1">
    <location>
        <begin position="1"/>
        <end position="26"/>
    </location>
</feature>
<dbReference type="Proteomes" id="UP000325289">
    <property type="component" value="Unassembled WGS sequence"/>
</dbReference>
<dbReference type="AlphaFoldDB" id="A0A1I2BXX2"/>
<feature type="chain" id="PRO_5009302122" evidence="1">
    <location>
        <begin position="27"/>
        <end position="140"/>
    </location>
</feature>
<protein>
    <submittedName>
        <fullName evidence="2">Uncharacterized protein</fullName>
    </submittedName>
</protein>
<evidence type="ECO:0000256" key="1">
    <source>
        <dbReference type="SAM" id="SignalP"/>
    </source>
</evidence>
<keyword evidence="3" id="KW-1185">Reference proteome</keyword>
<dbReference type="EMBL" id="FOMS01000012">
    <property type="protein sequence ID" value="SFE60303.1"/>
    <property type="molecule type" value="Genomic_DNA"/>
</dbReference>